<gene>
    <name evidence="1" type="ORF">F5544_44425</name>
</gene>
<name>A0A6G9YU04_9NOCA</name>
<evidence type="ECO:0000313" key="1">
    <source>
        <dbReference type="EMBL" id="QIS16688.1"/>
    </source>
</evidence>
<dbReference type="EMBL" id="CP046172">
    <property type="protein sequence ID" value="QIS16688.1"/>
    <property type="molecule type" value="Genomic_DNA"/>
</dbReference>
<reference evidence="1 2" key="1">
    <citation type="journal article" date="2019" name="ACS Chem. Biol.">
        <title>Identification and Mobilization of a Cryptic Antibiotic Biosynthesis Gene Locus from a Human-Pathogenic Nocardia Isolate.</title>
        <authorList>
            <person name="Herisse M."/>
            <person name="Ishida K."/>
            <person name="Porter J.L."/>
            <person name="Howden B."/>
            <person name="Hertweck C."/>
            <person name="Stinear T.P."/>
            <person name="Pidot S.J."/>
        </authorList>
    </citation>
    <scope>NUCLEOTIDE SEQUENCE [LARGE SCALE GENOMIC DNA]</scope>
    <source>
        <strain evidence="1 2">AUSMDU00012717</strain>
    </source>
</reference>
<protein>
    <submittedName>
        <fullName evidence="1">EXLDI protein</fullName>
    </submittedName>
</protein>
<proteinExistence type="predicted"/>
<accession>A0A6G9YU04</accession>
<dbReference type="InterPro" id="IPR027580">
    <property type="entry name" value="EXLDI"/>
</dbReference>
<sequence length="237" mass="26827">MITTAYTWDTGQLGGWFTISGKYLARDGLWGVEPGSGSQIGRRDRPLACTYTSTYSECMPNKTIYVADDDLPLFQRAQELVGGNLSGAVVTALRRFIELEEGRQEGYDEVVLRVGRDGVRQVRFSGVLLGEWHDIDDKRIEHLKVYRSRKGKFVLHSQHAKWSDMATATATGGANQFNWRSWRDWGRMVGIGETHDWGDFTLDIADSIAELKDKMPGKLYRRVADLAEHPQIEDLDI</sequence>
<evidence type="ECO:0000313" key="2">
    <source>
        <dbReference type="Proteomes" id="UP000503540"/>
    </source>
</evidence>
<dbReference type="AlphaFoldDB" id="A0A6G9YU04"/>
<organism evidence="1 2">
    <name type="scientific">Nocardia arthritidis</name>
    <dbReference type="NCBI Taxonomy" id="228602"/>
    <lineage>
        <taxon>Bacteria</taxon>
        <taxon>Bacillati</taxon>
        <taxon>Actinomycetota</taxon>
        <taxon>Actinomycetes</taxon>
        <taxon>Mycobacteriales</taxon>
        <taxon>Nocardiaceae</taxon>
        <taxon>Nocardia</taxon>
    </lineage>
</organism>
<keyword evidence="2" id="KW-1185">Reference proteome</keyword>
<dbReference type="KEGG" id="nah:F5544_44425"/>
<dbReference type="NCBIfam" id="TIGR04342">
    <property type="entry name" value="EXLDI"/>
    <property type="match status" value="1"/>
</dbReference>
<dbReference type="Proteomes" id="UP000503540">
    <property type="component" value="Chromosome"/>
</dbReference>